<keyword evidence="1" id="KW-0732">Signal</keyword>
<accession>W4L642</accession>
<feature type="chain" id="PRO_5004845627" description="Outer membrane lipoprotein-sorting protein" evidence="1">
    <location>
        <begin position="25"/>
        <end position="285"/>
    </location>
</feature>
<comment type="caution">
    <text evidence="2">The sequence shown here is derived from an EMBL/GenBank/DDBJ whole genome shotgun (WGS) entry which is preliminary data.</text>
</comment>
<dbReference type="EMBL" id="AZHW01001294">
    <property type="protein sequence ID" value="ETW93160.1"/>
    <property type="molecule type" value="Genomic_DNA"/>
</dbReference>
<keyword evidence="3" id="KW-1185">Reference proteome</keyword>
<feature type="signal peptide" evidence="1">
    <location>
        <begin position="1"/>
        <end position="24"/>
    </location>
</feature>
<sequence>MRGRQLRYGLMLVGLMLAIHGQLARTAAQGNPCASRDMADIPQEDVKAAVHAVIDQNKQANDGKFIFKDNRTGRDLELEFEDFRVVRGVHGHGFFPNVIFRAAGMPEKKYALDFWFKPKGDGLELMDIRIQKGPRKRDGKWRLVTRMPVAWWWLPASEHPGEFEELRAWEVMSAIHEHIANERRQNNGVFKLKDSKTGEEIALEFVEMHQPVRRLNGDGRYFACSDFRRQGSQTEYYDIDFWLNEEDGSIKVGDVRVHKVPVQEDGVWVQIPRYNFDKLDFYKVN</sequence>
<dbReference type="HOGENOM" id="CLU_079035_0_0_7"/>
<evidence type="ECO:0000313" key="2">
    <source>
        <dbReference type="EMBL" id="ETW93160.1"/>
    </source>
</evidence>
<evidence type="ECO:0008006" key="4">
    <source>
        <dbReference type="Google" id="ProtNLM"/>
    </source>
</evidence>
<evidence type="ECO:0000256" key="1">
    <source>
        <dbReference type="SAM" id="SignalP"/>
    </source>
</evidence>
<protein>
    <recommendedName>
        <fullName evidence="4">Outer membrane lipoprotein-sorting protein</fullName>
    </recommendedName>
</protein>
<name>W4L642_ENTF1</name>
<dbReference type="AlphaFoldDB" id="W4L642"/>
<gene>
    <name evidence="2" type="ORF">ETSY1_40455</name>
</gene>
<organism evidence="2 3">
    <name type="scientific">Entotheonella factor</name>
    <dbReference type="NCBI Taxonomy" id="1429438"/>
    <lineage>
        <taxon>Bacteria</taxon>
        <taxon>Pseudomonadati</taxon>
        <taxon>Nitrospinota/Tectimicrobiota group</taxon>
        <taxon>Candidatus Tectimicrobiota</taxon>
        <taxon>Candidatus Entotheonellia</taxon>
        <taxon>Candidatus Entotheonellales</taxon>
        <taxon>Candidatus Entotheonellaceae</taxon>
        <taxon>Candidatus Entotheonella</taxon>
    </lineage>
</organism>
<dbReference type="Proteomes" id="UP000019141">
    <property type="component" value="Unassembled WGS sequence"/>
</dbReference>
<reference evidence="2 3" key="1">
    <citation type="journal article" date="2014" name="Nature">
        <title>An environmental bacterial taxon with a large and distinct metabolic repertoire.</title>
        <authorList>
            <person name="Wilson M.C."/>
            <person name="Mori T."/>
            <person name="Ruckert C."/>
            <person name="Uria A.R."/>
            <person name="Helf M.J."/>
            <person name="Takada K."/>
            <person name="Gernert C."/>
            <person name="Steffens U.A."/>
            <person name="Heycke N."/>
            <person name="Schmitt S."/>
            <person name="Rinke C."/>
            <person name="Helfrich E.J."/>
            <person name="Brachmann A.O."/>
            <person name="Gurgui C."/>
            <person name="Wakimoto T."/>
            <person name="Kracht M."/>
            <person name="Crusemann M."/>
            <person name="Hentschel U."/>
            <person name="Abe I."/>
            <person name="Matsunaga S."/>
            <person name="Kalinowski J."/>
            <person name="Takeyama H."/>
            <person name="Piel J."/>
        </authorList>
    </citation>
    <scope>NUCLEOTIDE SEQUENCE [LARGE SCALE GENOMIC DNA]</scope>
    <source>
        <strain evidence="3">TSY1</strain>
    </source>
</reference>
<evidence type="ECO:0000313" key="3">
    <source>
        <dbReference type="Proteomes" id="UP000019141"/>
    </source>
</evidence>
<proteinExistence type="predicted"/>